<dbReference type="AlphaFoldDB" id="A0A252A3Z7"/>
<accession>A0A252A3Z7</accession>
<evidence type="ECO:0000313" key="7">
    <source>
        <dbReference type="EMBL" id="OUI83442.1"/>
    </source>
</evidence>
<feature type="transmembrane region" description="Helical" evidence="6">
    <location>
        <begin position="348"/>
        <end position="367"/>
    </location>
</feature>
<dbReference type="Gene3D" id="1.10.4160.10">
    <property type="entry name" value="Hydantoin permease"/>
    <property type="match status" value="1"/>
</dbReference>
<feature type="transmembrane region" description="Helical" evidence="6">
    <location>
        <begin position="92"/>
        <end position="109"/>
    </location>
</feature>
<feature type="transmembrane region" description="Helical" evidence="6">
    <location>
        <begin position="427"/>
        <end position="448"/>
    </location>
</feature>
<comment type="similarity">
    <text evidence="2">Belongs to the purine-cytosine permease (2.A.39) family.</text>
</comment>
<feature type="transmembrane region" description="Helical" evidence="6">
    <location>
        <begin position="61"/>
        <end position="80"/>
    </location>
</feature>
<evidence type="ECO:0000256" key="6">
    <source>
        <dbReference type="SAM" id="Phobius"/>
    </source>
</evidence>
<dbReference type="PANTHER" id="PTHR30618:SF6">
    <property type="entry name" value="NCS1 FAMILY NUCLEOBASE:CATION SYMPORTER-1"/>
    <property type="match status" value="1"/>
</dbReference>
<keyword evidence="4 6" id="KW-1133">Transmembrane helix</keyword>
<evidence type="ECO:0000313" key="8">
    <source>
        <dbReference type="Proteomes" id="UP000194639"/>
    </source>
</evidence>
<feature type="transmembrane region" description="Helical" evidence="6">
    <location>
        <begin position="157"/>
        <end position="174"/>
    </location>
</feature>
<dbReference type="PANTHER" id="PTHR30618">
    <property type="entry name" value="NCS1 FAMILY PURINE/PYRIMIDINE TRANSPORTER"/>
    <property type="match status" value="1"/>
</dbReference>
<sequence length="485" mass="53333">MPVPPDVQTDTHLINDDLAPIKTRSWAWPDYLFLWMSNVHSVAGYVTAGSLFAMGLPAKDVFVALILAICIVQVASNLVAKPSFLSGTPFPVTIRMVFGVKGALVPAFVRGAIAVGWYGIQTWLASNALLILGLKLWPQIAPWADTAHHGFIGLSPLGWATFMTVWLLQLCIFWRGMDAIRHFIDWAGPTIYVMMIALDGWLLWQTHGHINFHVFGAVEKTGFTPRLLGILNAMALTIAFFSPIILNFGDFARYGKTMRDIKMGNFWGLPVNFMGFSILTLATIALTQPVFGRIIIDPVETVTQINSMTVLIVGMATFLTATIGINISANFVSAAFDFSNLAPHILSWRRGGIIAALGAILVMPWNLYTRPELIHFTLDILGAFIAPLIGILLADYYSVQKQKLVPNALYSMNPNDAYWYKNGTNPLAILSLIAGVCCGLIVLFIQPYAALQNFSWFFGFCAGGLLHICLNRLPLLASKQNQPVA</sequence>
<dbReference type="EMBL" id="JOMO01000014">
    <property type="protein sequence ID" value="OUI83442.1"/>
    <property type="molecule type" value="Genomic_DNA"/>
</dbReference>
<dbReference type="InterPro" id="IPR045225">
    <property type="entry name" value="Uracil/uridine/allantoin_perm"/>
</dbReference>
<feature type="transmembrane region" description="Helical" evidence="6">
    <location>
        <begin position="454"/>
        <end position="473"/>
    </location>
</feature>
<feature type="transmembrane region" description="Helical" evidence="6">
    <location>
        <begin position="32"/>
        <end position="54"/>
    </location>
</feature>
<dbReference type="GO" id="GO:0005886">
    <property type="term" value="C:plasma membrane"/>
    <property type="evidence" value="ECO:0007669"/>
    <property type="project" value="TreeGrafter"/>
</dbReference>
<keyword evidence="3 6" id="KW-0812">Transmembrane</keyword>
<name>A0A252A3Z7_9PROT</name>
<dbReference type="RefSeq" id="WP_086552040.1">
    <property type="nucleotide sequence ID" value="NZ_JOMO01000014.1"/>
</dbReference>
<evidence type="ECO:0000256" key="3">
    <source>
        <dbReference type="ARBA" id="ARBA00022692"/>
    </source>
</evidence>
<protein>
    <submittedName>
        <fullName evidence="7">Amino acid transporter</fullName>
    </submittedName>
</protein>
<dbReference type="Proteomes" id="UP000194639">
    <property type="component" value="Unassembled WGS sequence"/>
</dbReference>
<proteinExistence type="inferred from homology"/>
<evidence type="ECO:0000256" key="5">
    <source>
        <dbReference type="ARBA" id="ARBA00023136"/>
    </source>
</evidence>
<comment type="subcellular location">
    <subcellularLocation>
        <location evidence="1">Membrane</location>
        <topology evidence="1">Multi-pass membrane protein</topology>
    </subcellularLocation>
</comment>
<feature type="transmembrane region" description="Helical" evidence="6">
    <location>
        <begin position="311"/>
        <end position="336"/>
    </location>
</feature>
<dbReference type="Pfam" id="PF02133">
    <property type="entry name" value="Transp_cyt_pur"/>
    <property type="match status" value="1"/>
</dbReference>
<keyword evidence="5 6" id="KW-0472">Membrane</keyword>
<feature type="transmembrane region" description="Helical" evidence="6">
    <location>
        <begin position="186"/>
        <end position="207"/>
    </location>
</feature>
<evidence type="ECO:0000256" key="4">
    <source>
        <dbReference type="ARBA" id="ARBA00022989"/>
    </source>
</evidence>
<dbReference type="InterPro" id="IPR001248">
    <property type="entry name" value="Pur-cyt_permease"/>
</dbReference>
<feature type="transmembrane region" description="Helical" evidence="6">
    <location>
        <begin position="116"/>
        <end position="137"/>
    </location>
</feature>
<evidence type="ECO:0000256" key="1">
    <source>
        <dbReference type="ARBA" id="ARBA00004141"/>
    </source>
</evidence>
<feature type="transmembrane region" description="Helical" evidence="6">
    <location>
        <begin position="227"/>
        <end position="248"/>
    </location>
</feature>
<evidence type="ECO:0000256" key="2">
    <source>
        <dbReference type="ARBA" id="ARBA00008974"/>
    </source>
</evidence>
<comment type="caution">
    <text evidence="7">The sequence shown here is derived from an EMBL/GenBank/DDBJ whole genome shotgun (WGS) entry which is preliminary data.</text>
</comment>
<organism evidence="7 8">
    <name type="scientific">Acetobacter orientalis</name>
    <dbReference type="NCBI Taxonomy" id="146474"/>
    <lineage>
        <taxon>Bacteria</taxon>
        <taxon>Pseudomonadati</taxon>
        <taxon>Pseudomonadota</taxon>
        <taxon>Alphaproteobacteria</taxon>
        <taxon>Acetobacterales</taxon>
        <taxon>Acetobacteraceae</taxon>
        <taxon>Acetobacter</taxon>
    </lineage>
</organism>
<dbReference type="GO" id="GO:0015205">
    <property type="term" value="F:nucleobase transmembrane transporter activity"/>
    <property type="evidence" value="ECO:0007669"/>
    <property type="project" value="TreeGrafter"/>
</dbReference>
<reference evidence="7 8" key="1">
    <citation type="submission" date="2014-06" db="EMBL/GenBank/DDBJ databases">
        <authorList>
            <person name="Ju J."/>
            <person name="Zhang J."/>
        </authorList>
    </citation>
    <scope>NUCLEOTIDE SEQUENCE [LARGE SCALE GENOMIC DNA]</scope>
    <source>
        <strain evidence="7">DmW_045</strain>
    </source>
</reference>
<feature type="transmembrane region" description="Helical" evidence="6">
    <location>
        <begin position="373"/>
        <end position="394"/>
    </location>
</feature>
<gene>
    <name evidence="7" type="ORF">HK12_02460</name>
</gene>
<dbReference type="CDD" id="cd11555">
    <property type="entry name" value="SLC-NCS1sbd_u1"/>
    <property type="match status" value="1"/>
</dbReference>
<feature type="transmembrane region" description="Helical" evidence="6">
    <location>
        <begin position="269"/>
        <end position="291"/>
    </location>
</feature>